<dbReference type="Gene3D" id="3.20.20.70">
    <property type="entry name" value="Aldolase class I"/>
    <property type="match status" value="1"/>
</dbReference>
<evidence type="ECO:0000256" key="2">
    <source>
        <dbReference type="ARBA" id="ARBA00022723"/>
    </source>
</evidence>
<gene>
    <name evidence="6" type="ORF">FYJ39_17760</name>
</gene>
<name>A0A7X2NNT5_9CLOT</name>
<reference evidence="6 7" key="1">
    <citation type="submission" date="2019-08" db="EMBL/GenBank/DDBJ databases">
        <title>In-depth cultivation of the pig gut microbiome towards novel bacterial diversity and tailored functional studies.</title>
        <authorList>
            <person name="Wylensek D."/>
            <person name="Hitch T.C.A."/>
            <person name="Clavel T."/>
        </authorList>
    </citation>
    <scope>NUCLEOTIDE SEQUENCE [LARGE SCALE GENOMIC DNA]</scope>
    <source>
        <strain evidence="6 7">WCA-389-WT-23D1</strain>
    </source>
</reference>
<keyword evidence="2" id="KW-0479">Metal-binding</keyword>
<dbReference type="AlphaFoldDB" id="A0A7X2NNT5"/>
<comment type="caution">
    <text evidence="6">The sequence shown here is derived from an EMBL/GenBank/DDBJ whole genome shotgun (WGS) entry which is preliminary data.</text>
</comment>
<feature type="domain" description="Radical SAM core" evidence="5">
    <location>
        <begin position="51"/>
        <end position="134"/>
    </location>
</feature>
<dbReference type="CDD" id="cd01335">
    <property type="entry name" value="Radical_SAM"/>
    <property type="match status" value="1"/>
</dbReference>
<dbReference type="GO" id="GO:0003824">
    <property type="term" value="F:catalytic activity"/>
    <property type="evidence" value="ECO:0007669"/>
    <property type="project" value="InterPro"/>
</dbReference>
<proteinExistence type="predicted"/>
<dbReference type="Proteomes" id="UP000429958">
    <property type="component" value="Unassembled WGS sequence"/>
</dbReference>
<keyword evidence="1" id="KW-0949">S-adenosyl-L-methionine</keyword>
<evidence type="ECO:0000256" key="3">
    <source>
        <dbReference type="ARBA" id="ARBA00023004"/>
    </source>
</evidence>
<dbReference type="RefSeq" id="WP_154473755.1">
    <property type="nucleotide sequence ID" value="NZ_VUMD01000022.1"/>
</dbReference>
<evidence type="ECO:0000313" key="6">
    <source>
        <dbReference type="EMBL" id="MSS38327.1"/>
    </source>
</evidence>
<protein>
    <submittedName>
        <fullName evidence="6">Radical SAM protein</fullName>
    </submittedName>
</protein>
<accession>A0A7X2NNT5</accession>
<dbReference type="EMBL" id="VUMD01000022">
    <property type="protein sequence ID" value="MSS38327.1"/>
    <property type="molecule type" value="Genomic_DNA"/>
</dbReference>
<dbReference type="SFLD" id="SFLDS00029">
    <property type="entry name" value="Radical_SAM"/>
    <property type="match status" value="1"/>
</dbReference>
<evidence type="ECO:0000256" key="4">
    <source>
        <dbReference type="ARBA" id="ARBA00023014"/>
    </source>
</evidence>
<dbReference type="InterPro" id="IPR013785">
    <property type="entry name" value="Aldolase_TIM"/>
</dbReference>
<dbReference type="InterPro" id="IPR007197">
    <property type="entry name" value="rSAM"/>
</dbReference>
<dbReference type="SUPFAM" id="SSF102114">
    <property type="entry name" value="Radical SAM enzymes"/>
    <property type="match status" value="1"/>
</dbReference>
<evidence type="ECO:0000256" key="1">
    <source>
        <dbReference type="ARBA" id="ARBA00022691"/>
    </source>
</evidence>
<evidence type="ECO:0000313" key="7">
    <source>
        <dbReference type="Proteomes" id="UP000429958"/>
    </source>
</evidence>
<keyword evidence="7" id="KW-1185">Reference proteome</keyword>
<organism evidence="6 7">
    <name type="scientific">Clostridium porci</name>
    <dbReference type="NCBI Taxonomy" id="2605778"/>
    <lineage>
        <taxon>Bacteria</taxon>
        <taxon>Bacillati</taxon>
        <taxon>Bacillota</taxon>
        <taxon>Clostridia</taxon>
        <taxon>Eubacteriales</taxon>
        <taxon>Clostridiaceae</taxon>
        <taxon>Clostridium</taxon>
    </lineage>
</organism>
<keyword evidence="3" id="KW-0408">Iron</keyword>
<dbReference type="GO" id="GO:0051536">
    <property type="term" value="F:iron-sulfur cluster binding"/>
    <property type="evidence" value="ECO:0007669"/>
    <property type="project" value="UniProtKB-KW"/>
</dbReference>
<dbReference type="Pfam" id="PF04055">
    <property type="entry name" value="Radical_SAM"/>
    <property type="match status" value="1"/>
</dbReference>
<dbReference type="GO" id="GO:0046872">
    <property type="term" value="F:metal ion binding"/>
    <property type="evidence" value="ECO:0007669"/>
    <property type="project" value="UniProtKB-KW"/>
</dbReference>
<keyword evidence="4" id="KW-0411">Iron-sulfur</keyword>
<dbReference type="InterPro" id="IPR058240">
    <property type="entry name" value="rSAM_sf"/>
</dbReference>
<sequence>MSRKLSFIPPIPDYAYIRNQMEGDLQYRLEDRVRKTSLGRPLYERINVQLIMTQECPYHCPFCLERKNPMVGIIDKEAQKNALMAVLKEHPNARLTITGGEPSLYPEHVKDLVTLFQERSHHVFVAINTAGYNPVIHDLAHINLSINEHVKPDPALFPGCTYQTVLTEEEMTLENIKRIMSSNPAAGSFSFRFLSGLEKHDYDVSIWNALENDDEIQVSTFRIGDFFVYATFDWNGKHARITLGDMYQQRQNDYQDGYSNIIIHPDGKVGVNWQ</sequence>
<evidence type="ECO:0000259" key="5">
    <source>
        <dbReference type="Pfam" id="PF04055"/>
    </source>
</evidence>